<evidence type="ECO:0000256" key="4">
    <source>
        <dbReference type="SAM" id="MobiDB-lite"/>
    </source>
</evidence>
<feature type="region of interest" description="Disordered" evidence="4">
    <location>
        <begin position="21"/>
        <end position="67"/>
    </location>
</feature>
<accession>A0A1S3FHE3</accession>
<dbReference type="RefSeq" id="XP_012875921.1">
    <property type="nucleotide sequence ID" value="XM_013020467.1"/>
</dbReference>
<dbReference type="Pfam" id="PF11092">
    <property type="entry name" value="Alveol-reg_P311"/>
    <property type="match status" value="1"/>
</dbReference>
<reference evidence="6" key="1">
    <citation type="submission" date="2025-08" db="UniProtKB">
        <authorList>
            <consortium name="RefSeq"/>
        </authorList>
    </citation>
    <scope>IDENTIFICATION</scope>
    <source>
        <tissue evidence="6">Kidney</tissue>
    </source>
</reference>
<dbReference type="Proteomes" id="UP000081671">
    <property type="component" value="Unplaced"/>
</dbReference>
<sequence>MVYYPELLVWVSQGPFPDKEMDGSLPKGRFPVPKEVNRKKDETSAAHLTPLGSNERGSPSISYLHSF</sequence>
<dbReference type="AlphaFoldDB" id="A0A1S3FHE3"/>
<dbReference type="GO" id="GO:0017015">
    <property type="term" value="P:regulation of transforming growth factor beta receptor signaling pathway"/>
    <property type="evidence" value="ECO:0007669"/>
    <property type="project" value="TreeGrafter"/>
</dbReference>
<feature type="compositionally biased region" description="Basic and acidic residues" evidence="4">
    <location>
        <begin position="35"/>
        <end position="44"/>
    </location>
</feature>
<organism evidence="5 6">
    <name type="scientific">Dipodomys ordii</name>
    <name type="common">Ord's kangaroo rat</name>
    <dbReference type="NCBI Taxonomy" id="10020"/>
    <lineage>
        <taxon>Eukaryota</taxon>
        <taxon>Metazoa</taxon>
        <taxon>Chordata</taxon>
        <taxon>Craniata</taxon>
        <taxon>Vertebrata</taxon>
        <taxon>Euteleostomi</taxon>
        <taxon>Mammalia</taxon>
        <taxon>Eutheria</taxon>
        <taxon>Euarchontoglires</taxon>
        <taxon>Glires</taxon>
        <taxon>Rodentia</taxon>
        <taxon>Castorimorpha</taxon>
        <taxon>Heteromyidae</taxon>
        <taxon>Dipodomyinae</taxon>
        <taxon>Dipodomys</taxon>
    </lineage>
</organism>
<protein>
    <recommendedName>
        <fullName evidence="1">Neuronal regeneration-related protein</fullName>
    </recommendedName>
    <alternativeName>
        <fullName evidence="2">Neuronal protein 3.1</fullName>
    </alternativeName>
    <alternativeName>
        <fullName evidence="3">Protein p311</fullName>
    </alternativeName>
</protein>
<name>A0A1S3FHE3_DIPOR</name>
<dbReference type="PANTHER" id="PTHR17102:SF4">
    <property type="entry name" value="NEURONAL REGENERATION-RELATED PROTEIN"/>
    <property type="match status" value="1"/>
</dbReference>
<dbReference type="PANTHER" id="PTHR17102">
    <property type="entry name" value="NEURONAL REGENERATION-RELATED PROTEIN"/>
    <property type="match status" value="1"/>
</dbReference>
<evidence type="ECO:0000256" key="3">
    <source>
        <dbReference type="ARBA" id="ARBA00033348"/>
    </source>
</evidence>
<keyword evidence="5" id="KW-1185">Reference proteome</keyword>
<proteinExistence type="predicted"/>
<dbReference type="GO" id="GO:0031103">
    <property type="term" value="P:axon regeneration"/>
    <property type="evidence" value="ECO:0007669"/>
    <property type="project" value="TreeGrafter"/>
</dbReference>
<dbReference type="OrthoDB" id="9383199at2759"/>
<gene>
    <name evidence="6" type="primary">Nrep</name>
</gene>
<dbReference type="InterPro" id="IPR024417">
    <property type="entry name" value="Neuronal_3.1"/>
</dbReference>
<dbReference type="KEGG" id="dord:105988749"/>
<feature type="compositionally biased region" description="Polar residues" evidence="4">
    <location>
        <begin position="51"/>
        <end position="67"/>
    </location>
</feature>
<dbReference type="GeneID" id="105988749"/>
<evidence type="ECO:0000256" key="2">
    <source>
        <dbReference type="ARBA" id="ARBA00031310"/>
    </source>
</evidence>
<dbReference type="CTD" id="9315"/>
<dbReference type="GO" id="GO:0045664">
    <property type="term" value="P:regulation of neuron differentiation"/>
    <property type="evidence" value="ECO:0007669"/>
    <property type="project" value="TreeGrafter"/>
</dbReference>
<evidence type="ECO:0000313" key="5">
    <source>
        <dbReference type="Proteomes" id="UP000081671"/>
    </source>
</evidence>
<evidence type="ECO:0000313" key="6">
    <source>
        <dbReference type="RefSeq" id="XP_012875921.1"/>
    </source>
</evidence>
<dbReference type="FunCoup" id="A0A1S3FHE3">
    <property type="interactions" value="830"/>
</dbReference>
<evidence type="ECO:0000256" key="1">
    <source>
        <dbReference type="ARBA" id="ARBA00022173"/>
    </source>
</evidence>
<dbReference type="InParanoid" id="A0A1S3FHE3"/>